<keyword evidence="1" id="KW-1133">Transmembrane helix</keyword>
<gene>
    <name evidence="2" type="ORF">ED312_08905</name>
</gene>
<dbReference type="Proteomes" id="UP000267469">
    <property type="component" value="Unassembled WGS sequence"/>
</dbReference>
<dbReference type="PANTHER" id="PTHR34219">
    <property type="entry name" value="IRON-REGULATED INNER MEMBRANE PROTEIN-RELATED"/>
    <property type="match status" value="1"/>
</dbReference>
<feature type="transmembrane region" description="Helical" evidence="1">
    <location>
        <begin position="435"/>
        <end position="453"/>
    </location>
</feature>
<feature type="transmembrane region" description="Helical" evidence="1">
    <location>
        <begin position="465"/>
        <end position="483"/>
    </location>
</feature>
<feature type="transmembrane region" description="Helical" evidence="1">
    <location>
        <begin position="495"/>
        <end position="517"/>
    </location>
</feature>
<name>A0A3N0EKQ6_SINP1</name>
<proteinExistence type="predicted"/>
<accession>A0A3N0EKQ6</accession>
<feature type="transmembrane region" description="Helical" evidence="1">
    <location>
        <begin position="12"/>
        <end position="36"/>
    </location>
</feature>
<protein>
    <submittedName>
        <fullName evidence="2">PepSY domain-containing protein</fullName>
    </submittedName>
</protein>
<evidence type="ECO:0000313" key="2">
    <source>
        <dbReference type="EMBL" id="RNL88239.1"/>
    </source>
</evidence>
<evidence type="ECO:0000256" key="1">
    <source>
        <dbReference type="SAM" id="Phobius"/>
    </source>
</evidence>
<dbReference type="OrthoDB" id="6307929at2"/>
<dbReference type="AlphaFoldDB" id="A0A3N0EKQ6"/>
<keyword evidence="1" id="KW-0472">Membrane</keyword>
<dbReference type="InterPro" id="IPR005625">
    <property type="entry name" value="PepSY-ass_TM"/>
</dbReference>
<dbReference type="Pfam" id="PF03929">
    <property type="entry name" value="PepSY_TM"/>
    <property type="match status" value="1"/>
</dbReference>
<keyword evidence="1" id="KW-0812">Transmembrane</keyword>
<evidence type="ECO:0000313" key="3">
    <source>
        <dbReference type="Proteomes" id="UP000267469"/>
    </source>
</evidence>
<feature type="transmembrane region" description="Helical" evidence="1">
    <location>
        <begin position="402"/>
        <end position="423"/>
    </location>
</feature>
<comment type="caution">
    <text evidence="2">The sequence shown here is derived from an EMBL/GenBank/DDBJ whole genome shotgun (WGS) entry which is preliminary data.</text>
</comment>
<keyword evidence="3" id="KW-1185">Reference proteome</keyword>
<dbReference type="PANTHER" id="PTHR34219:SF4">
    <property type="entry name" value="PEPSY DOMAIN-CONTAINING PROTEIN"/>
    <property type="match status" value="1"/>
</dbReference>
<feature type="transmembrane region" description="Helical" evidence="1">
    <location>
        <begin position="151"/>
        <end position="171"/>
    </location>
</feature>
<sequence length="525" mass="60063">MSQRVYNIIFHTHTISGIIISVLLYVIFFTGSISFLRDEINAWERNEPIPEGYFATVDFDNTLKALEKEQQLYSRDVRFTHRFFERRISVFMSSPKDTAIKEEKGGRRRNFFYLDTEKNVRRNYAENYSMGEFFYRLHFFAPLNFHNRSGYLLAGLVAFLFLFAVVTGVIVHWKKIVSSFYVFRPGTKWKTIWTDAHVALGMIGLPYQFMFAFTGIYFIVGYTVMLAPVSSVLFNDDAQQMEEAMRYEKPVDYAFTGEALTGEISFNHYISETANKWPDAGINGLQIYNYGDANMHVKVMAAPSFREKLIGGGYLTFRASDGKITDEKDPFGEISYIEGSSDILARLHFGDFGGYGMKVIYLGLGFITCFVILSGVLIWLVARDKKNVSRAKRNFNNWLVSVYMSACLTMYPVTAFTFIMVKFFADDYGGDRKQFIYSTFFWSWLILAVLLLFKKSTHFTNKATLILGGCTGLLVPVASGIKTGNWPWVSVANGYSQIFVVDMFWISLSVIAFAVVLKLKRRAVA</sequence>
<dbReference type="RefSeq" id="WP_123215659.1">
    <property type="nucleotide sequence ID" value="NZ_RJTM01000062.1"/>
</dbReference>
<reference evidence="2 3" key="1">
    <citation type="submission" date="2018-10" db="EMBL/GenBank/DDBJ databases">
        <title>Sinomicrobium pectinilyticum sp. nov., a pectinase-producing bacterium isolated from alkaline and saline soil, and emended description of the genus Sinomicrobium.</title>
        <authorList>
            <person name="Cheng B."/>
            <person name="Li C."/>
            <person name="Lai Q."/>
            <person name="Du M."/>
            <person name="Shao Z."/>
            <person name="Xu P."/>
            <person name="Yang C."/>
        </authorList>
    </citation>
    <scope>NUCLEOTIDE SEQUENCE [LARGE SCALE GENOMIC DNA]</scope>
    <source>
        <strain evidence="2 3">5DNS001</strain>
    </source>
</reference>
<organism evidence="2 3">
    <name type="scientific">Sinomicrobium pectinilyticum</name>
    <dbReference type="NCBI Taxonomy" id="1084421"/>
    <lineage>
        <taxon>Bacteria</taxon>
        <taxon>Pseudomonadati</taxon>
        <taxon>Bacteroidota</taxon>
        <taxon>Flavobacteriia</taxon>
        <taxon>Flavobacteriales</taxon>
        <taxon>Flavobacteriaceae</taxon>
        <taxon>Sinomicrobium</taxon>
    </lineage>
</organism>
<dbReference type="EMBL" id="RJTM01000062">
    <property type="protein sequence ID" value="RNL88239.1"/>
    <property type="molecule type" value="Genomic_DNA"/>
</dbReference>
<feature type="transmembrane region" description="Helical" evidence="1">
    <location>
        <begin position="192"/>
        <end position="220"/>
    </location>
</feature>
<feature type="transmembrane region" description="Helical" evidence="1">
    <location>
        <begin position="359"/>
        <end position="381"/>
    </location>
</feature>